<feature type="binding site" evidence="10">
    <location>
        <position position="243"/>
    </location>
    <ligand>
        <name>NAD(+)</name>
        <dbReference type="ChEBI" id="CHEBI:57540"/>
    </ligand>
</feature>
<dbReference type="InterPro" id="IPR010097">
    <property type="entry name" value="Malate_DH_type1"/>
</dbReference>
<feature type="binding site" evidence="10">
    <location>
        <begin position="119"/>
        <end position="121"/>
    </location>
    <ligand>
        <name>NAD(+)</name>
        <dbReference type="ChEBI" id="CHEBI:57540"/>
    </ligand>
</feature>
<evidence type="ECO:0000256" key="11">
    <source>
        <dbReference type="RuleBase" id="RU003369"/>
    </source>
</evidence>
<proteinExistence type="inferred from homology"/>
<dbReference type="GO" id="GO:0003729">
    <property type="term" value="F:mRNA binding"/>
    <property type="evidence" value="ECO:0007669"/>
    <property type="project" value="EnsemblFungi"/>
</dbReference>
<dbReference type="FunFam" id="3.90.110.10:FF:000009">
    <property type="entry name" value="Malate dehydrogenase"/>
    <property type="match status" value="1"/>
</dbReference>
<evidence type="ECO:0000256" key="8">
    <source>
        <dbReference type="PIRSR" id="PIRSR000102-1"/>
    </source>
</evidence>
<evidence type="ECO:0000256" key="12">
    <source>
        <dbReference type="RuleBase" id="RU003405"/>
    </source>
</evidence>
<dbReference type="SUPFAM" id="SSF51735">
    <property type="entry name" value="NAD(P)-binding Rossmann-fold domains"/>
    <property type="match status" value="1"/>
</dbReference>
<dbReference type="NCBIfam" id="TIGR01772">
    <property type="entry name" value="MDH_euk_gproteo"/>
    <property type="match status" value="1"/>
</dbReference>
<dbReference type="GO" id="GO:0006108">
    <property type="term" value="P:malate metabolic process"/>
    <property type="evidence" value="ECO:0007669"/>
    <property type="project" value="InterPro"/>
</dbReference>
<dbReference type="AlphaFoldDB" id="A7TL95"/>
<dbReference type="InParanoid" id="A7TL95"/>
<feature type="binding site" evidence="10">
    <location>
        <position position="95"/>
    </location>
    <ligand>
        <name>NAD(+)</name>
        <dbReference type="ChEBI" id="CHEBI:57540"/>
    </ligand>
</feature>
<dbReference type="STRING" id="436907.A7TL95"/>
<evidence type="ECO:0000256" key="10">
    <source>
        <dbReference type="PIRSR" id="PIRSR000102-3"/>
    </source>
</evidence>
<dbReference type="GO" id="GO:0006735">
    <property type="term" value="P:NADH regeneration"/>
    <property type="evidence" value="ECO:0007669"/>
    <property type="project" value="EnsemblFungi"/>
</dbReference>
<dbReference type="InterPro" id="IPR036291">
    <property type="entry name" value="NAD(P)-bd_dom_sf"/>
</dbReference>
<dbReference type="OrthoDB" id="4069699at2759"/>
<dbReference type="PhylomeDB" id="A7TL95"/>
<dbReference type="EMBL" id="DS480413">
    <property type="protein sequence ID" value="EDO16970.1"/>
    <property type="molecule type" value="Genomic_DNA"/>
</dbReference>
<feature type="binding site" evidence="9">
    <location>
        <position position="155"/>
    </location>
    <ligand>
        <name>substrate</name>
    </ligand>
</feature>
<dbReference type="KEGG" id="vpo:Kpol_1041p28"/>
<feature type="binding site" evidence="9">
    <location>
        <position position="121"/>
    </location>
    <ligand>
        <name>substrate</name>
    </ligand>
</feature>
<dbReference type="PROSITE" id="PS00068">
    <property type="entry name" value="MDH"/>
    <property type="match status" value="1"/>
</dbReference>
<gene>
    <name evidence="15" type="ORF">Kpol_1041p28</name>
</gene>
<evidence type="ECO:0000313" key="15">
    <source>
        <dbReference type="EMBL" id="EDO16970.1"/>
    </source>
</evidence>
<evidence type="ECO:0000256" key="5">
    <source>
        <dbReference type="ARBA" id="ARBA00023002"/>
    </source>
</evidence>
<dbReference type="PANTHER" id="PTHR11540">
    <property type="entry name" value="MALATE AND LACTATE DEHYDROGENASE"/>
    <property type="match status" value="1"/>
</dbReference>
<dbReference type="FunCoup" id="A7TL95">
    <property type="interactions" value="242"/>
</dbReference>
<dbReference type="GO" id="GO:0030060">
    <property type="term" value="F:L-malate dehydrogenase (NAD+) activity"/>
    <property type="evidence" value="ECO:0007669"/>
    <property type="project" value="UniProtKB-EC"/>
</dbReference>
<dbReference type="GO" id="GO:0006635">
    <property type="term" value="P:fatty acid beta-oxidation"/>
    <property type="evidence" value="ECO:0007669"/>
    <property type="project" value="EnsemblFungi"/>
</dbReference>
<feature type="binding site" evidence="10">
    <location>
        <position position="34"/>
    </location>
    <ligand>
        <name>NAD(+)</name>
        <dbReference type="ChEBI" id="CHEBI:57540"/>
    </ligand>
</feature>
<feature type="domain" description="Lactate/malate dehydrogenase C-terminal" evidence="14">
    <location>
        <begin position="149"/>
        <end position="358"/>
    </location>
</feature>
<organism evidence="16">
    <name type="scientific">Vanderwaltozyma polyspora (strain ATCC 22028 / DSM 70294 / BCRC 21397 / CBS 2163 / NBRC 10782 / NRRL Y-8283 / UCD 57-17)</name>
    <name type="common">Kluyveromyces polysporus</name>
    <dbReference type="NCBI Taxonomy" id="436907"/>
    <lineage>
        <taxon>Eukaryota</taxon>
        <taxon>Fungi</taxon>
        <taxon>Dikarya</taxon>
        <taxon>Ascomycota</taxon>
        <taxon>Saccharomycotina</taxon>
        <taxon>Saccharomycetes</taxon>
        <taxon>Saccharomycetales</taxon>
        <taxon>Saccharomycetaceae</taxon>
        <taxon>Vanderwaltozyma</taxon>
    </lineage>
</organism>
<dbReference type="Pfam" id="PF02866">
    <property type="entry name" value="Ldh_1_C"/>
    <property type="match status" value="1"/>
</dbReference>
<keyword evidence="5 11" id="KW-0560">Oxidoreductase</keyword>
<dbReference type="Pfam" id="PF00056">
    <property type="entry name" value="Ldh_1_N"/>
    <property type="match status" value="1"/>
</dbReference>
<evidence type="ECO:0000313" key="16">
    <source>
        <dbReference type="Proteomes" id="UP000000267"/>
    </source>
</evidence>
<evidence type="ECO:0000256" key="7">
    <source>
        <dbReference type="ARBA" id="ARBA00048313"/>
    </source>
</evidence>
<keyword evidence="4 12" id="KW-0816">Tricarboxylic acid cycle</keyword>
<dbReference type="HOGENOM" id="CLU_047181_1_1_1"/>
<sequence>MVKVCVLGASGGIGQPLSLLLKLNPYVSDLALYDISDITAGVAKDLSHINTNSDSEGYNKDEDFKNLLEGSELVIVTAGIPRKPGMTRDDLFKINAKIIQNLTVKYAKFAPVHCKLLIISNPVNSLIPVVIETLKINGRLNPSQVFGITMLDIIRSQTFLNDLLNDKKLRSGSITSKQFDKTLNLNNINVIGGHSAPTMVPILTNKNLIHQQDEIDALYKKIKFGGDEIVKAKNGKGSATLSMAYAGYFFANEILKKINCKGVNLNDCTPVNLPSFVYLPNLPNGKLLQALLNDYSGIHDLNLEYFSVPVVINPHTGNIKSLDISILQNRNALSESELKDIKAACVNLAKDIKTGEDFVKKNYKL</sequence>
<dbReference type="InterPro" id="IPR015955">
    <property type="entry name" value="Lactate_DH/Glyco_Ohase_4_C"/>
</dbReference>
<feature type="binding site" evidence="9">
    <location>
        <position position="82"/>
    </location>
    <ligand>
        <name>substrate</name>
    </ligand>
</feature>
<dbReference type="CDD" id="cd01337">
    <property type="entry name" value="MDH_glyoxysomal_mitochondrial"/>
    <property type="match status" value="1"/>
</dbReference>
<feature type="active site" description="Proton acceptor" evidence="8">
    <location>
        <position position="194"/>
    </location>
</feature>
<dbReference type="InterPro" id="IPR022383">
    <property type="entry name" value="Lactate/malate_DH_C"/>
</dbReference>
<evidence type="ECO:0000259" key="13">
    <source>
        <dbReference type="Pfam" id="PF00056"/>
    </source>
</evidence>
<keyword evidence="6 10" id="KW-0520">NAD</keyword>
<dbReference type="GO" id="GO:0005739">
    <property type="term" value="C:mitochondrion"/>
    <property type="evidence" value="ECO:0007669"/>
    <property type="project" value="TreeGrafter"/>
</dbReference>
<keyword evidence="16" id="KW-1185">Reference proteome</keyword>
<dbReference type="eggNOG" id="KOG1494">
    <property type="taxonomic scope" value="Eukaryota"/>
</dbReference>
<dbReference type="InterPro" id="IPR001557">
    <property type="entry name" value="L-lactate/malate_DH"/>
</dbReference>
<comment type="similarity">
    <text evidence="1">Belongs to the LDH/MDH superfamily. MDH type 1 family.</text>
</comment>
<name>A7TL95_VANPO</name>
<evidence type="ECO:0000256" key="9">
    <source>
        <dbReference type="PIRSR" id="PIRSR000102-2"/>
    </source>
</evidence>
<feature type="domain" description="Lactate/malate dehydrogenase N-terminal" evidence="13">
    <location>
        <begin position="2"/>
        <end position="147"/>
    </location>
</feature>
<dbReference type="GO" id="GO:0005782">
    <property type="term" value="C:peroxisomal matrix"/>
    <property type="evidence" value="ECO:0007669"/>
    <property type="project" value="EnsemblFungi"/>
</dbReference>
<evidence type="ECO:0000256" key="4">
    <source>
        <dbReference type="ARBA" id="ARBA00022532"/>
    </source>
</evidence>
<dbReference type="GO" id="GO:0006099">
    <property type="term" value="P:tricarboxylic acid cycle"/>
    <property type="evidence" value="ECO:0007669"/>
    <property type="project" value="UniProtKB-KW"/>
</dbReference>
<comment type="catalytic activity">
    <reaction evidence="7 12">
        <text>(S)-malate + NAD(+) = oxaloacetate + NADH + H(+)</text>
        <dbReference type="Rhea" id="RHEA:21432"/>
        <dbReference type="ChEBI" id="CHEBI:15378"/>
        <dbReference type="ChEBI" id="CHEBI:15589"/>
        <dbReference type="ChEBI" id="CHEBI:16452"/>
        <dbReference type="ChEBI" id="CHEBI:57540"/>
        <dbReference type="ChEBI" id="CHEBI:57945"/>
        <dbReference type="EC" id="1.1.1.37"/>
    </reaction>
</comment>
<dbReference type="InterPro" id="IPR001236">
    <property type="entry name" value="Lactate/malate_DH_N"/>
</dbReference>
<dbReference type="Gene3D" id="3.40.50.720">
    <property type="entry name" value="NAD(P)-binding Rossmann-like Domain"/>
    <property type="match status" value="1"/>
</dbReference>
<dbReference type="RefSeq" id="XP_001644828.1">
    <property type="nucleotide sequence ID" value="XM_001644778.1"/>
</dbReference>
<accession>A7TL95</accession>
<evidence type="ECO:0000259" key="14">
    <source>
        <dbReference type="Pfam" id="PF02866"/>
    </source>
</evidence>
<dbReference type="OMA" id="FQAGKVM"/>
<feature type="binding site" evidence="9">
    <location>
        <position position="88"/>
    </location>
    <ligand>
        <name>substrate</name>
    </ligand>
</feature>
<evidence type="ECO:0000256" key="3">
    <source>
        <dbReference type="ARBA" id="ARBA00012995"/>
    </source>
</evidence>
<feature type="binding site" evidence="10">
    <location>
        <begin position="8"/>
        <end position="14"/>
    </location>
    <ligand>
        <name>NAD(+)</name>
        <dbReference type="ChEBI" id="CHEBI:57540"/>
    </ligand>
</feature>
<protein>
    <recommendedName>
        <fullName evidence="3 12">Malate dehydrogenase</fullName>
        <ecNumber evidence="3 12">1.1.1.37</ecNumber>
    </recommendedName>
</protein>
<dbReference type="GeneID" id="5545155"/>
<dbReference type="PIRSF" id="PIRSF000102">
    <property type="entry name" value="Lac_mal_DH"/>
    <property type="match status" value="1"/>
</dbReference>
<dbReference type="FunFam" id="3.40.50.720:FF:000013">
    <property type="entry name" value="Malate dehydrogenase"/>
    <property type="match status" value="1"/>
</dbReference>
<dbReference type="Gene3D" id="3.90.110.10">
    <property type="entry name" value="Lactate dehydrogenase/glycoside hydrolase, family 4, C-terminal"/>
    <property type="match status" value="1"/>
</dbReference>
<dbReference type="Proteomes" id="UP000000267">
    <property type="component" value="Unassembled WGS sequence"/>
</dbReference>
<comment type="subunit">
    <text evidence="2">Homodimer.</text>
</comment>
<evidence type="ECO:0000256" key="1">
    <source>
        <dbReference type="ARBA" id="ARBA00008824"/>
    </source>
</evidence>
<evidence type="ECO:0000256" key="2">
    <source>
        <dbReference type="ARBA" id="ARBA00011738"/>
    </source>
</evidence>
<reference evidence="15 16" key="1">
    <citation type="journal article" date="2007" name="Proc. Natl. Acad. Sci. U.S.A.">
        <title>Independent sorting-out of thousands of duplicated gene pairs in two yeast species descended from a whole-genome duplication.</title>
        <authorList>
            <person name="Scannell D.R."/>
            <person name="Frank A.C."/>
            <person name="Conant G.C."/>
            <person name="Byrne K.P."/>
            <person name="Woolfit M."/>
            <person name="Wolfe K.H."/>
        </authorList>
    </citation>
    <scope>NUCLEOTIDE SEQUENCE [LARGE SCALE GENOMIC DNA]</scope>
    <source>
        <strain evidence="16">ATCC 22028 / DSM 70294 / BCRC 21397 / CBS 2163 / NBRC 10782 / NRRL Y-8283 / UCD 57-17</strain>
    </source>
</reference>
<dbReference type="PANTHER" id="PTHR11540:SF72">
    <property type="entry name" value="MALATE DEHYDROGENASE, PEROXISOMAL"/>
    <property type="match status" value="1"/>
</dbReference>
<dbReference type="SUPFAM" id="SSF56327">
    <property type="entry name" value="LDH C-terminal domain-like"/>
    <property type="match status" value="1"/>
</dbReference>
<dbReference type="InterPro" id="IPR001252">
    <property type="entry name" value="Malate_DH_AS"/>
</dbReference>
<evidence type="ECO:0000256" key="6">
    <source>
        <dbReference type="ARBA" id="ARBA00023027"/>
    </source>
</evidence>
<dbReference type="EC" id="1.1.1.37" evidence="3 12"/>